<dbReference type="OrthoDB" id="9836790at2759"/>
<name>A3KGR0_MOUSE</name>
<dbReference type="EMBL" id="BC146012">
    <property type="protein sequence ID" value="AAI46013.1"/>
    <property type="molecule type" value="mRNA"/>
</dbReference>
<dbReference type="GeneID" id="75400"/>
<evidence type="ECO:0000259" key="8">
    <source>
        <dbReference type="Pfam" id="PF13841"/>
    </source>
</evidence>
<dbReference type="OMA" id="PCLMTIV"/>
<keyword evidence="6" id="KW-0929">Antimicrobial</keyword>
<evidence type="ECO:0000256" key="3">
    <source>
        <dbReference type="ARBA" id="ARBA00022525"/>
    </source>
</evidence>
<dbReference type="GO" id="GO:0042742">
    <property type="term" value="P:defense response to bacterium"/>
    <property type="evidence" value="ECO:0007669"/>
    <property type="project" value="UniProtKB-UniRule"/>
</dbReference>
<dbReference type="GO" id="GO:0005576">
    <property type="term" value="C:extracellular region"/>
    <property type="evidence" value="ECO:0007669"/>
    <property type="project" value="UniProtKB-SubCell"/>
</dbReference>
<comment type="function">
    <text evidence="6">Has antibacterial activity.</text>
</comment>
<proteinExistence type="evidence at transcript level"/>
<keyword evidence="6" id="KW-0044">Antibiotic</keyword>
<dbReference type="AGR" id="MGI:1922650"/>
<evidence type="ECO:0000256" key="7">
    <source>
        <dbReference type="SAM" id="Phobius"/>
    </source>
</evidence>
<dbReference type="GO" id="GO:0045087">
    <property type="term" value="P:innate immune response"/>
    <property type="evidence" value="ECO:0007669"/>
    <property type="project" value="InterPro"/>
</dbReference>
<feature type="transmembrane region" description="Helical" evidence="7">
    <location>
        <begin position="6"/>
        <end position="28"/>
    </location>
</feature>
<protein>
    <recommendedName>
        <fullName evidence="6">Beta-defensin</fullName>
    </recommendedName>
</protein>
<dbReference type="CTD" id="75400"/>
<dbReference type="KEGG" id="mmu:75400"/>
<dbReference type="Antibodypedia" id="49711">
    <property type="antibodies" value="9 antibodies from 6 providers"/>
</dbReference>
<evidence type="ECO:0000256" key="1">
    <source>
        <dbReference type="ARBA" id="ARBA00004613"/>
    </source>
</evidence>
<feature type="domain" description="Beta-defensin" evidence="8">
    <location>
        <begin position="40"/>
        <end position="68"/>
    </location>
</feature>
<keyword evidence="4" id="KW-0732">Signal</keyword>
<keyword evidence="3 6" id="KW-0964">Secreted</keyword>
<keyword evidence="6" id="KW-0211">Defensin</keyword>
<accession>A3KGR0</accession>
<dbReference type="VEuPathDB" id="HostDB:ENSMUSG00000044249"/>
<dbReference type="Pfam" id="PF13841">
    <property type="entry name" value="Defensin_beta_2"/>
    <property type="match status" value="1"/>
</dbReference>
<dbReference type="InterPro" id="IPR025933">
    <property type="entry name" value="Beta_defensin_dom"/>
</dbReference>
<evidence type="ECO:0000256" key="5">
    <source>
        <dbReference type="ARBA" id="ARBA00023157"/>
    </source>
</evidence>
<dbReference type="BioGRID-ORCS" id="75400">
    <property type="hits" value="1 hit in 76 CRISPR screens"/>
</dbReference>
<keyword evidence="7" id="KW-0472">Membrane</keyword>
<evidence type="ECO:0000313" key="10">
    <source>
        <dbReference type="MGI" id="MGI:1922650"/>
    </source>
</evidence>
<dbReference type="ExpressionAtlas" id="A3KGR0">
    <property type="expression patterns" value="baseline and differential"/>
</dbReference>
<dbReference type="SMR" id="A3KGR0"/>
<reference evidence="9" key="1">
    <citation type="journal article" date="2004" name="Genome Res.">
        <title>The status, quality, and expansion of the NIH full-length cDNA project: the Mammalian Gene Collection (MGC).</title>
        <authorList>
            <consortium name="The MGC Project Team"/>
            <person name="Gerhard D.S."/>
            <person name="Wagner L."/>
            <person name="Feingold E.A."/>
            <person name="Shenmen C.M."/>
            <person name="Grouse L.H."/>
            <person name="Schuler G."/>
            <person name="Klein S.L."/>
            <person name="Old S."/>
            <person name="Rasooly R."/>
            <person name="Good P."/>
            <person name="Guyer M."/>
            <person name="Peck A.M."/>
            <person name="Derge J.G."/>
            <person name="Lipman D."/>
            <person name="Collins F.S."/>
            <person name="Jang W."/>
            <person name="Sherry S."/>
            <person name="Feolo M."/>
            <person name="Misquitta L."/>
            <person name="Lee E."/>
            <person name="Rotmistrovsky K."/>
            <person name="Greenhut S.F."/>
            <person name="Schaefer C.F."/>
            <person name="Buetow K."/>
            <person name="Bonner T.I."/>
            <person name="Haussler D."/>
            <person name="Kent J."/>
            <person name="Kiekhaus M."/>
            <person name="Furey T."/>
            <person name="Brent M."/>
            <person name="Prange C."/>
            <person name="Schreiber K."/>
            <person name="Shapiro N."/>
            <person name="Bhat N.K."/>
            <person name="Hopkins R.F."/>
            <person name="Hsie F."/>
            <person name="Driscoll T."/>
            <person name="Soares M.B."/>
            <person name="Casavant T.L."/>
            <person name="Scheetz T.E."/>
            <person name="Brown-stein M.J."/>
            <person name="Usdin T.B."/>
            <person name="Toshiyuki S."/>
            <person name="Carninci P."/>
            <person name="Piao Y."/>
            <person name="Dudekula D.B."/>
            <person name="Ko M.S."/>
            <person name="Kawakami K."/>
            <person name="Suzuki Y."/>
            <person name="Sugano S."/>
            <person name="Gruber C.E."/>
            <person name="Smith M.R."/>
            <person name="Simmons B."/>
            <person name="Moore T."/>
            <person name="Waterman R."/>
            <person name="Johnson S.L."/>
            <person name="Ruan Y."/>
            <person name="Wei C.L."/>
            <person name="Mathavan S."/>
            <person name="Gunaratne P.H."/>
            <person name="Wu J."/>
            <person name="Garcia A.M."/>
            <person name="Hulyk S.W."/>
            <person name="Fuh E."/>
            <person name="Yuan Y."/>
            <person name="Sneed A."/>
            <person name="Kowis C."/>
            <person name="Hodgson A."/>
            <person name="Muzny D.M."/>
            <person name="McPherson J."/>
            <person name="Gibbs R.A."/>
            <person name="Fahey J."/>
            <person name="Helton E."/>
            <person name="Ketteman M."/>
            <person name="Madan A."/>
            <person name="Rodrigues S."/>
            <person name="Sanchez A."/>
            <person name="Whiting M."/>
            <person name="Madari A."/>
            <person name="Young A.C."/>
            <person name="Wetherby K.D."/>
            <person name="Granite S.J."/>
            <person name="Kwong P.N."/>
            <person name="Brinkley C.P."/>
            <person name="Pearson R.L."/>
            <person name="Bouffard G.G."/>
            <person name="Blakesly R.W."/>
            <person name="Green E.D."/>
            <person name="Dickson M.C."/>
            <person name="Rodriguez A.C."/>
            <person name="Grimwood J."/>
            <person name="Schmutz J."/>
            <person name="Myers R.M."/>
            <person name="Butterfield Y.S."/>
            <person name="Griffith M."/>
            <person name="Griffith O.L."/>
            <person name="Krzywinski M.I."/>
            <person name="Liao N."/>
            <person name="Morin R."/>
            <person name="Morrin R."/>
            <person name="Palmquist D."/>
            <person name="Petrescu A.S."/>
            <person name="Skalska U."/>
            <person name="Smailus D.E."/>
            <person name="Stott J.M."/>
            <person name="Schnerch A."/>
            <person name="Schein J.E."/>
            <person name="Jones S.J."/>
            <person name="Holt R.A."/>
            <person name="Baross A."/>
            <person name="Marra M.A."/>
            <person name="Clifton S."/>
            <person name="Makowski K.A."/>
            <person name="Bosak S."/>
            <person name="Malek J."/>
        </authorList>
    </citation>
    <scope>NUCLEOTIDE SEQUENCE [LARGE SCALE MRNA]</scope>
    <source>
        <tissue evidence="9">Brain</tissue>
    </source>
</reference>
<dbReference type="RefSeq" id="NP_001001444.1">
    <property type="nucleotide sequence ID" value="NM_001001444.2"/>
</dbReference>
<evidence type="ECO:0000256" key="2">
    <source>
        <dbReference type="ARBA" id="ARBA00007371"/>
    </source>
</evidence>
<keyword evidence="7" id="KW-0812">Transmembrane</keyword>
<dbReference type="AlphaFoldDB" id="A3KGR0"/>
<dbReference type="EMBL" id="BC146010">
    <property type="protein sequence ID" value="AAI46011.1"/>
    <property type="molecule type" value="mRNA"/>
</dbReference>
<organism evidence="9">
    <name type="scientific">Mus musculus</name>
    <name type="common">Mouse</name>
    <dbReference type="NCBI Taxonomy" id="10090"/>
    <lineage>
        <taxon>Eukaryota</taxon>
        <taxon>Metazoa</taxon>
        <taxon>Chordata</taxon>
        <taxon>Craniata</taxon>
        <taxon>Vertebrata</taxon>
        <taxon>Euteleostomi</taxon>
        <taxon>Mammalia</taxon>
        <taxon>Eutheria</taxon>
        <taxon>Euarchontoglires</taxon>
        <taxon>Glires</taxon>
        <taxon>Rodentia</taxon>
        <taxon>Myomorpha</taxon>
        <taxon>Muroidea</taxon>
        <taxon>Muridae</taxon>
        <taxon>Murinae</taxon>
        <taxon>Mus</taxon>
        <taxon>Mus</taxon>
    </lineage>
</organism>
<dbReference type="PeptideAtlas" id="A3KGR0"/>
<sequence>MPVTKSYFMTVVVVLILVDETTGGLFGFRSSKRQEPWIACELYQGLCRNACQKYEIQYLSCPKTRKCCLKYPRKITSF</sequence>
<keyword evidence="7" id="KW-1133">Transmembrane helix</keyword>
<keyword evidence="5" id="KW-1015">Disulfide bond</keyword>
<gene>
    <name evidence="9 10" type="primary">Defb29</name>
</gene>
<dbReference type="HOGENOM" id="CLU_2482789_0_0_1"/>
<comment type="subcellular location">
    <subcellularLocation>
        <location evidence="1 6">Secreted</location>
    </subcellularLocation>
</comment>
<evidence type="ECO:0000256" key="4">
    <source>
        <dbReference type="ARBA" id="ARBA00022729"/>
    </source>
</evidence>
<comment type="similarity">
    <text evidence="2 6">Belongs to the beta-defensin family.</text>
</comment>
<evidence type="ECO:0000313" key="9">
    <source>
        <dbReference type="EMBL" id="AAI46011.1"/>
    </source>
</evidence>
<dbReference type="MGI" id="MGI:1922650">
    <property type="gene designation" value="Defb29"/>
</dbReference>
<evidence type="ECO:0000256" key="6">
    <source>
        <dbReference type="RuleBase" id="RU231113"/>
    </source>
</evidence>